<name>A0A5M3MWR5_CONPW</name>
<evidence type="ECO:0000256" key="9">
    <source>
        <dbReference type="PIRSR" id="PIRSR602401-1"/>
    </source>
</evidence>
<keyword evidence="12" id="KW-1185">Reference proteome</keyword>
<feature type="binding site" description="axial binding residue" evidence="9">
    <location>
        <position position="365"/>
    </location>
    <ligand>
        <name>heme</name>
        <dbReference type="ChEBI" id="CHEBI:30413"/>
    </ligand>
    <ligandPart>
        <name>Fe</name>
        <dbReference type="ChEBI" id="CHEBI:18248"/>
    </ligandPart>
</feature>
<comment type="pathway">
    <text evidence="2">Secondary metabolite biosynthesis.</text>
</comment>
<dbReference type="PANTHER" id="PTHR46300:SF7">
    <property type="entry name" value="P450, PUTATIVE (EUROFUNG)-RELATED"/>
    <property type="match status" value="1"/>
</dbReference>
<evidence type="ECO:0000256" key="4">
    <source>
        <dbReference type="ARBA" id="ARBA00022617"/>
    </source>
</evidence>
<keyword evidence="5 9" id="KW-0479">Metal-binding</keyword>
<keyword evidence="6 10" id="KW-0560">Oxidoreductase</keyword>
<dbReference type="InterPro" id="IPR001128">
    <property type="entry name" value="Cyt_P450"/>
</dbReference>
<dbReference type="AlphaFoldDB" id="A0A5M3MWR5"/>
<dbReference type="RefSeq" id="XP_007767244.1">
    <property type="nucleotide sequence ID" value="XM_007769054.1"/>
</dbReference>
<dbReference type="InterPro" id="IPR050364">
    <property type="entry name" value="Cytochrome_P450_fung"/>
</dbReference>
<dbReference type="GO" id="GO:0020037">
    <property type="term" value="F:heme binding"/>
    <property type="evidence" value="ECO:0007669"/>
    <property type="project" value="InterPro"/>
</dbReference>
<proteinExistence type="inferred from homology"/>
<dbReference type="KEGG" id="cput:CONPUDRAFT_122101"/>
<dbReference type="EMBL" id="JH711576">
    <property type="protein sequence ID" value="EIW83510.1"/>
    <property type="molecule type" value="Genomic_DNA"/>
</dbReference>
<comment type="cofactor">
    <cofactor evidence="1 9">
        <name>heme</name>
        <dbReference type="ChEBI" id="CHEBI:30413"/>
    </cofactor>
</comment>
<dbReference type="PANTHER" id="PTHR46300">
    <property type="entry name" value="P450, PUTATIVE (EUROFUNG)-RELATED-RELATED"/>
    <property type="match status" value="1"/>
</dbReference>
<evidence type="ECO:0000256" key="2">
    <source>
        <dbReference type="ARBA" id="ARBA00005179"/>
    </source>
</evidence>
<organism evidence="11 12">
    <name type="scientific">Coniophora puteana (strain RWD-64-598)</name>
    <name type="common">Brown rot fungus</name>
    <dbReference type="NCBI Taxonomy" id="741705"/>
    <lineage>
        <taxon>Eukaryota</taxon>
        <taxon>Fungi</taxon>
        <taxon>Dikarya</taxon>
        <taxon>Basidiomycota</taxon>
        <taxon>Agaricomycotina</taxon>
        <taxon>Agaricomycetes</taxon>
        <taxon>Agaricomycetidae</taxon>
        <taxon>Boletales</taxon>
        <taxon>Coniophorineae</taxon>
        <taxon>Coniophoraceae</taxon>
        <taxon>Coniophora</taxon>
    </lineage>
</organism>
<evidence type="ECO:0000313" key="11">
    <source>
        <dbReference type="EMBL" id="EIW83510.1"/>
    </source>
</evidence>
<dbReference type="PRINTS" id="PR00463">
    <property type="entry name" value="EP450I"/>
</dbReference>
<evidence type="ECO:0000256" key="7">
    <source>
        <dbReference type="ARBA" id="ARBA00023004"/>
    </source>
</evidence>
<evidence type="ECO:0000256" key="3">
    <source>
        <dbReference type="ARBA" id="ARBA00010617"/>
    </source>
</evidence>
<dbReference type="SUPFAM" id="SSF48264">
    <property type="entry name" value="Cytochrome P450"/>
    <property type="match status" value="1"/>
</dbReference>
<dbReference type="InterPro" id="IPR036396">
    <property type="entry name" value="Cyt_P450_sf"/>
</dbReference>
<reference evidence="12" key="1">
    <citation type="journal article" date="2012" name="Science">
        <title>The Paleozoic origin of enzymatic lignin decomposition reconstructed from 31 fungal genomes.</title>
        <authorList>
            <person name="Floudas D."/>
            <person name="Binder M."/>
            <person name="Riley R."/>
            <person name="Barry K."/>
            <person name="Blanchette R.A."/>
            <person name="Henrissat B."/>
            <person name="Martinez A.T."/>
            <person name="Otillar R."/>
            <person name="Spatafora J.W."/>
            <person name="Yadav J.S."/>
            <person name="Aerts A."/>
            <person name="Benoit I."/>
            <person name="Boyd A."/>
            <person name="Carlson A."/>
            <person name="Copeland A."/>
            <person name="Coutinho P.M."/>
            <person name="de Vries R.P."/>
            <person name="Ferreira P."/>
            <person name="Findley K."/>
            <person name="Foster B."/>
            <person name="Gaskell J."/>
            <person name="Glotzer D."/>
            <person name="Gorecki P."/>
            <person name="Heitman J."/>
            <person name="Hesse C."/>
            <person name="Hori C."/>
            <person name="Igarashi K."/>
            <person name="Jurgens J.A."/>
            <person name="Kallen N."/>
            <person name="Kersten P."/>
            <person name="Kohler A."/>
            <person name="Kuees U."/>
            <person name="Kumar T.K.A."/>
            <person name="Kuo A."/>
            <person name="LaButti K."/>
            <person name="Larrondo L.F."/>
            <person name="Lindquist E."/>
            <person name="Ling A."/>
            <person name="Lombard V."/>
            <person name="Lucas S."/>
            <person name="Lundell T."/>
            <person name="Martin R."/>
            <person name="McLaughlin D.J."/>
            <person name="Morgenstern I."/>
            <person name="Morin E."/>
            <person name="Murat C."/>
            <person name="Nagy L.G."/>
            <person name="Nolan M."/>
            <person name="Ohm R.A."/>
            <person name="Patyshakuliyeva A."/>
            <person name="Rokas A."/>
            <person name="Ruiz-Duenas F.J."/>
            <person name="Sabat G."/>
            <person name="Salamov A."/>
            <person name="Samejima M."/>
            <person name="Schmutz J."/>
            <person name="Slot J.C."/>
            <person name="St John F."/>
            <person name="Stenlid J."/>
            <person name="Sun H."/>
            <person name="Sun S."/>
            <person name="Syed K."/>
            <person name="Tsang A."/>
            <person name="Wiebenga A."/>
            <person name="Young D."/>
            <person name="Pisabarro A."/>
            <person name="Eastwood D.C."/>
            <person name="Martin F."/>
            <person name="Cullen D."/>
            <person name="Grigoriev I.V."/>
            <person name="Hibbett D.S."/>
        </authorList>
    </citation>
    <scope>NUCLEOTIDE SEQUENCE [LARGE SCALE GENOMIC DNA]</scope>
    <source>
        <strain evidence="12">RWD-64-598 SS2</strain>
    </source>
</reference>
<dbReference type="GeneID" id="19199662"/>
<evidence type="ECO:0000256" key="5">
    <source>
        <dbReference type="ARBA" id="ARBA00022723"/>
    </source>
</evidence>
<dbReference type="GO" id="GO:0004497">
    <property type="term" value="F:monooxygenase activity"/>
    <property type="evidence" value="ECO:0007669"/>
    <property type="project" value="UniProtKB-KW"/>
</dbReference>
<evidence type="ECO:0000256" key="10">
    <source>
        <dbReference type="RuleBase" id="RU000461"/>
    </source>
</evidence>
<keyword evidence="8 10" id="KW-0503">Monooxygenase</keyword>
<dbReference type="Pfam" id="PF00067">
    <property type="entry name" value="p450"/>
    <property type="match status" value="1"/>
</dbReference>
<evidence type="ECO:0000256" key="8">
    <source>
        <dbReference type="ARBA" id="ARBA00023033"/>
    </source>
</evidence>
<dbReference type="OrthoDB" id="2789670at2759"/>
<keyword evidence="4 9" id="KW-0349">Heme</keyword>
<comment type="similarity">
    <text evidence="3 10">Belongs to the cytochrome P450 family.</text>
</comment>
<comment type="caution">
    <text evidence="11">The sequence shown here is derived from an EMBL/GenBank/DDBJ whole genome shotgun (WGS) entry which is preliminary data.</text>
</comment>
<dbReference type="GO" id="GO:0005506">
    <property type="term" value="F:iron ion binding"/>
    <property type="evidence" value="ECO:0007669"/>
    <property type="project" value="InterPro"/>
</dbReference>
<dbReference type="InterPro" id="IPR002401">
    <property type="entry name" value="Cyt_P450_E_grp-I"/>
</dbReference>
<keyword evidence="7 9" id="KW-0408">Iron</keyword>
<dbReference type="GO" id="GO:0016705">
    <property type="term" value="F:oxidoreductase activity, acting on paired donors, with incorporation or reduction of molecular oxygen"/>
    <property type="evidence" value="ECO:0007669"/>
    <property type="project" value="InterPro"/>
</dbReference>
<dbReference type="Gene3D" id="1.10.630.10">
    <property type="entry name" value="Cytochrome P450"/>
    <property type="match status" value="1"/>
</dbReference>
<evidence type="ECO:0000313" key="12">
    <source>
        <dbReference type="Proteomes" id="UP000053558"/>
    </source>
</evidence>
<evidence type="ECO:0000256" key="6">
    <source>
        <dbReference type="ARBA" id="ARBA00023002"/>
    </source>
</evidence>
<dbReference type="InterPro" id="IPR017972">
    <property type="entry name" value="Cyt_P450_CS"/>
</dbReference>
<dbReference type="Proteomes" id="UP000053558">
    <property type="component" value="Unassembled WGS sequence"/>
</dbReference>
<dbReference type="PRINTS" id="PR00385">
    <property type="entry name" value="P450"/>
</dbReference>
<dbReference type="PROSITE" id="PS00086">
    <property type="entry name" value="CYTOCHROME_P450"/>
    <property type="match status" value="1"/>
</dbReference>
<gene>
    <name evidence="11" type="ORF">CONPUDRAFT_122101</name>
</gene>
<accession>A0A5M3MWR5</accession>
<sequence length="411" mass="46343">MFGQDAMIIGSESVAKSLLDKRSTTFSGRLSLNAHSETGLDCNTGFIGCNDTWRLHRRMHHDAFRREAVPRYHSSQMRRVHILMDNLLERPELFEEHLQTFSASIILSVVYGYEATSSTNPLISLVERVDKLVIENIVSFEVVVAAIFPFLLKAPTWIPDFGVKKKISCIRARVYEAAEAPFKYAQDALMQGTVGISMVSDVLKNWEDKIKSTNVEDALKGAAFTAYTADAETTTSVLLTFMYLMAVHPNVQKRMQDQLEATIGTTRMPALEDRQSLPLVDAVLGETIRWSPVVPFNIPHRVTADEVYEGFFIPKGSPHYREIFYDPTKYVNPEHFDPDRFLHSDGTLNDDTSCNMIFGFGRRVCPGRYLADNSIWLVMTSILSMFNISKAEGEYGEDIEVAPQWVSGVTT</sequence>
<protein>
    <submittedName>
        <fullName evidence="11">Cytochrome P450</fullName>
    </submittedName>
</protein>
<evidence type="ECO:0000256" key="1">
    <source>
        <dbReference type="ARBA" id="ARBA00001971"/>
    </source>
</evidence>